<comment type="caution">
    <text evidence="1">The sequence shown here is derived from an EMBL/GenBank/DDBJ whole genome shotgun (WGS) entry which is preliminary data.</text>
</comment>
<accession>A0A917MD57</accession>
<sequence length="117" mass="13769">MQSVGIHISDLIQLDELIEHAQFHSKEYGDNVFVFLSKHYGELKAEHEEQHQEEKKDHQQLPFQHQYHISMNAFEADLPKIELIELDFAEHTSTNFYYQDPTSTHHAEGLFQPPRIA</sequence>
<name>A0A917MD57_9FLAO</name>
<organism evidence="1 2">
    <name type="scientific">Polaribacter pacificus</name>
    <dbReference type="NCBI Taxonomy" id="1775173"/>
    <lineage>
        <taxon>Bacteria</taxon>
        <taxon>Pseudomonadati</taxon>
        <taxon>Bacteroidota</taxon>
        <taxon>Flavobacteriia</taxon>
        <taxon>Flavobacteriales</taxon>
        <taxon>Flavobacteriaceae</taxon>
    </lineage>
</organism>
<dbReference type="Proteomes" id="UP000633278">
    <property type="component" value="Unassembled WGS sequence"/>
</dbReference>
<dbReference type="AlphaFoldDB" id="A0A917MD57"/>
<evidence type="ECO:0000313" key="2">
    <source>
        <dbReference type="Proteomes" id="UP000633278"/>
    </source>
</evidence>
<evidence type="ECO:0000313" key="1">
    <source>
        <dbReference type="EMBL" id="GGG95868.1"/>
    </source>
</evidence>
<reference evidence="1" key="1">
    <citation type="journal article" date="2014" name="Int. J. Syst. Evol. Microbiol.">
        <title>Complete genome sequence of Corynebacterium casei LMG S-19264T (=DSM 44701T), isolated from a smear-ripened cheese.</title>
        <authorList>
            <consortium name="US DOE Joint Genome Institute (JGI-PGF)"/>
            <person name="Walter F."/>
            <person name="Albersmeier A."/>
            <person name="Kalinowski J."/>
            <person name="Ruckert C."/>
        </authorList>
    </citation>
    <scope>NUCLEOTIDE SEQUENCE</scope>
    <source>
        <strain evidence="1">CGMCC 1.15763</strain>
    </source>
</reference>
<proteinExistence type="predicted"/>
<dbReference type="RefSeq" id="WP_229664902.1">
    <property type="nucleotide sequence ID" value="NZ_BMJW01000001.1"/>
</dbReference>
<protein>
    <submittedName>
        <fullName evidence="1">Uncharacterized protein</fullName>
    </submittedName>
</protein>
<keyword evidence="2" id="KW-1185">Reference proteome</keyword>
<reference evidence="1" key="2">
    <citation type="submission" date="2020-09" db="EMBL/GenBank/DDBJ databases">
        <authorList>
            <person name="Sun Q."/>
            <person name="Zhou Y."/>
        </authorList>
    </citation>
    <scope>NUCLEOTIDE SEQUENCE</scope>
    <source>
        <strain evidence="1">CGMCC 1.15763</strain>
    </source>
</reference>
<dbReference type="EMBL" id="BMJW01000001">
    <property type="protein sequence ID" value="GGG95868.1"/>
    <property type="molecule type" value="Genomic_DNA"/>
</dbReference>
<gene>
    <name evidence="1" type="ORF">GCM10011416_11930</name>
</gene>